<feature type="coiled-coil region" evidence="1">
    <location>
        <begin position="111"/>
        <end position="152"/>
    </location>
</feature>
<evidence type="ECO:0000313" key="2">
    <source>
        <dbReference type="EMBL" id="OQX90359.1"/>
    </source>
</evidence>
<dbReference type="EMBL" id="NATQ01000064">
    <property type="protein sequence ID" value="OQX90359.1"/>
    <property type="molecule type" value="Genomic_DNA"/>
</dbReference>
<name>A0A1W9S0J0_9BACT</name>
<reference evidence="3" key="1">
    <citation type="submission" date="2017-03" db="EMBL/GenBank/DDBJ databases">
        <title>Novel pathways for hydrocarbon cycling and metabolic interdependencies in hydrothermal sediment communities.</title>
        <authorList>
            <person name="Dombrowski N."/>
            <person name="Seitz K."/>
            <person name="Teske A."/>
            <person name="Baker B."/>
        </authorList>
    </citation>
    <scope>NUCLEOTIDE SEQUENCE [LARGE SCALE GENOMIC DNA]</scope>
</reference>
<gene>
    <name evidence="2" type="ORF">B6D57_03550</name>
</gene>
<organism evidence="2 3">
    <name type="scientific">Candidatus Coatesbacteria bacterium 4484_99</name>
    <dbReference type="NCBI Taxonomy" id="1970774"/>
    <lineage>
        <taxon>Bacteria</taxon>
        <taxon>Candidatus Coatesiibacteriota</taxon>
    </lineage>
</organism>
<sequence length="155" mass="17966">MEGELRVPLTWHIGVGSGRFQGVWRHSIHWQGIFGGIAWRIKPSLRVVAELDGRDFNAGIIWDTPYKFRLSAGVSEIEQLWWGGGTGGYWDEYDQPKFNVSVSYFIGPLIGGEERARLQRLKNRIERAQERLKQAKDRRESVERAIREIEDELID</sequence>
<evidence type="ECO:0000256" key="1">
    <source>
        <dbReference type="SAM" id="Coils"/>
    </source>
</evidence>
<comment type="caution">
    <text evidence="2">The sequence shown here is derived from an EMBL/GenBank/DDBJ whole genome shotgun (WGS) entry which is preliminary data.</text>
</comment>
<proteinExistence type="predicted"/>
<keyword evidence="1" id="KW-0175">Coiled coil</keyword>
<dbReference type="Proteomes" id="UP000192611">
    <property type="component" value="Unassembled WGS sequence"/>
</dbReference>
<evidence type="ECO:0000313" key="3">
    <source>
        <dbReference type="Proteomes" id="UP000192611"/>
    </source>
</evidence>
<dbReference type="AlphaFoldDB" id="A0A1W9S0J0"/>
<accession>A0A1W9S0J0</accession>
<protein>
    <submittedName>
        <fullName evidence="2">Uncharacterized protein</fullName>
    </submittedName>
</protein>